<evidence type="ECO:0000313" key="4">
    <source>
        <dbReference type="Proteomes" id="UP000319143"/>
    </source>
</evidence>
<evidence type="ECO:0000256" key="2">
    <source>
        <dbReference type="SAM" id="Phobius"/>
    </source>
</evidence>
<protein>
    <submittedName>
        <fullName evidence="3">Uncharacterized protein</fullName>
    </submittedName>
</protein>
<feature type="transmembrane region" description="Helical" evidence="2">
    <location>
        <begin position="25"/>
        <end position="46"/>
    </location>
</feature>
<gene>
    <name evidence="3" type="ORF">Poly41_19930</name>
</gene>
<comment type="caution">
    <text evidence="3">The sequence shown here is derived from an EMBL/GenBank/DDBJ whole genome shotgun (WGS) entry which is preliminary data.</text>
</comment>
<name>A0A5C6DUR1_9BACT</name>
<keyword evidence="4" id="KW-1185">Reference proteome</keyword>
<proteinExistence type="predicted"/>
<keyword evidence="2" id="KW-0472">Membrane</keyword>
<organism evidence="3 4">
    <name type="scientific">Novipirellula artificiosorum</name>
    <dbReference type="NCBI Taxonomy" id="2528016"/>
    <lineage>
        <taxon>Bacteria</taxon>
        <taxon>Pseudomonadati</taxon>
        <taxon>Planctomycetota</taxon>
        <taxon>Planctomycetia</taxon>
        <taxon>Pirellulales</taxon>
        <taxon>Pirellulaceae</taxon>
        <taxon>Novipirellula</taxon>
    </lineage>
</organism>
<keyword evidence="2" id="KW-0812">Transmembrane</keyword>
<reference evidence="3 4" key="1">
    <citation type="submission" date="2019-02" db="EMBL/GenBank/DDBJ databases">
        <title>Deep-cultivation of Planctomycetes and their phenomic and genomic characterization uncovers novel biology.</title>
        <authorList>
            <person name="Wiegand S."/>
            <person name="Jogler M."/>
            <person name="Boedeker C."/>
            <person name="Pinto D."/>
            <person name="Vollmers J."/>
            <person name="Rivas-Marin E."/>
            <person name="Kohn T."/>
            <person name="Peeters S.H."/>
            <person name="Heuer A."/>
            <person name="Rast P."/>
            <person name="Oberbeckmann S."/>
            <person name="Bunk B."/>
            <person name="Jeske O."/>
            <person name="Meyerdierks A."/>
            <person name="Storesund J.E."/>
            <person name="Kallscheuer N."/>
            <person name="Luecker S."/>
            <person name="Lage O.M."/>
            <person name="Pohl T."/>
            <person name="Merkel B.J."/>
            <person name="Hornburger P."/>
            <person name="Mueller R.-W."/>
            <person name="Bruemmer F."/>
            <person name="Labrenz M."/>
            <person name="Spormann A.M."/>
            <person name="Op Den Camp H."/>
            <person name="Overmann J."/>
            <person name="Amann R."/>
            <person name="Jetten M.S.M."/>
            <person name="Mascher T."/>
            <person name="Medema M.H."/>
            <person name="Devos D.P."/>
            <person name="Kaster A.-K."/>
            <person name="Ovreas L."/>
            <person name="Rohde M."/>
            <person name="Galperin M.Y."/>
            <person name="Jogler C."/>
        </authorList>
    </citation>
    <scope>NUCLEOTIDE SEQUENCE [LARGE SCALE GENOMIC DNA]</scope>
    <source>
        <strain evidence="3 4">Poly41</strain>
    </source>
</reference>
<accession>A0A5C6DUR1</accession>
<feature type="region of interest" description="Disordered" evidence="1">
    <location>
        <begin position="97"/>
        <end position="116"/>
    </location>
</feature>
<dbReference type="AlphaFoldDB" id="A0A5C6DUR1"/>
<evidence type="ECO:0000256" key="1">
    <source>
        <dbReference type="SAM" id="MobiDB-lite"/>
    </source>
</evidence>
<feature type="transmembrane region" description="Helical" evidence="2">
    <location>
        <begin position="58"/>
        <end position="81"/>
    </location>
</feature>
<keyword evidence="2" id="KW-1133">Transmembrane helix</keyword>
<dbReference type="Proteomes" id="UP000319143">
    <property type="component" value="Unassembled WGS sequence"/>
</dbReference>
<dbReference type="EMBL" id="SJPV01000003">
    <property type="protein sequence ID" value="TWU39171.1"/>
    <property type="molecule type" value="Genomic_DNA"/>
</dbReference>
<sequence length="116" mass="12480" precursor="true">MPDAKRNSSPASVQPLLRSRLLPRISFRFVFALTTFAAIVASVARVAGDGGALAKATIVALIYPAVCLCTSVVLFLFAWAITTLWFKADDQDTLHGNPFAEGQLPPQILPPREKGV</sequence>
<evidence type="ECO:0000313" key="3">
    <source>
        <dbReference type="EMBL" id="TWU39171.1"/>
    </source>
</evidence>